<feature type="compositionally biased region" description="Acidic residues" evidence="1">
    <location>
        <begin position="250"/>
        <end position="259"/>
    </location>
</feature>
<dbReference type="Proteomes" id="UP000231702">
    <property type="component" value="Unassembled WGS sequence"/>
</dbReference>
<reference evidence="2 5" key="2">
    <citation type="journal article" date="2018" name="Int. J. Syst. Evol. Microbiol.">
        <title>Pseudooceanicola lipolyticus sp. nov., a marine alphaproteobacterium, reclassification of Oceanicola flagellatus as Pseudooceanicola flagellatus comb. nov. and emended description of the genus Pseudooceanicola.</title>
        <authorList>
            <person name="Huang M.-M."/>
            <person name="Guo L.-L."/>
            <person name="Wu Y.-H."/>
            <person name="Lai Q.-L."/>
            <person name="Shao Z.-Z."/>
            <person name="Wang C.-S."/>
            <person name="Wu M."/>
            <person name="Xu X.-W."/>
        </authorList>
    </citation>
    <scope>NUCLEOTIDE SEQUENCE [LARGE SCALE GENOMIC DNA]</scope>
    <source>
        <strain evidence="2 5">Ar-45</strain>
    </source>
</reference>
<reference evidence="3 4" key="1">
    <citation type="submission" date="2017-09" db="EMBL/GenBank/DDBJ databases">
        <authorList>
            <person name="Ehlers B."/>
            <person name="Leendertz F.H."/>
        </authorList>
    </citation>
    <scope>NUCLEOTIDE SEQUENCE [LARGE SCALE GENOMIC DNA]</scope>
    <source>
        <strain evidence="3 4">CGMCC 1.12662</strain>
    </source>
</reference>
<keyword evidence="5" id="KW-1185">Reference proteome</keyword>
<protein>
    <submittedName>
        <fullName evidence="2">Peptidase</fullName>
    </submittedName>
    <submittedName>
        <fullName evidence="3">SapC protein</fullName>
    </submittedName>
</protein>
<dbReference type="EMBL" id="PGTD01000022">
    <property type="protein sequence ID" value="PJE26359.1"/>
    <property type="molecule type" value="Genomic_DNA"/>
</dbReference>
<dbReference type="Proteomes" id="UP000231655">
    <property type="component" value="Unassembled WGS sequence"/>
</dbReference>
<dbReference type="RefSeq" id="WP_097147388.1">
    <property type="nucleotide sequence ID" value="NZ_OBEA01000009.1"/>
</dbReference>
<evidence type="ECO:0000256" key="1">
    <source>
        <dbReference type="SAM" id="MobiDB-lite"/>
    </source>
</evidence>
<feature type="region of interest" description="Disordered" evidence="1">
    <location>
        <begin position="240"/>
        <end position="259"/>
    </location>
</feature>
<dbReference type="EMBL" id="OBEA01000009">
    <property type="protein sequence ID" value="SNY59190.1"/>
    <property type="molecule type" value="Genomic_DNA"/>
</dbReference>
<sequence length="259" mass="29026">MTKQLLIYDKVVPVNRQTHRDLSVRRTTSFAFAETLNSVPIVDVEFAKIALEAPIVFAKTETGPVSLALIGVEEGRCAFVNEEGAWTGRYVPAFLRRYPFVFSAQQGNDKLTLCVDESFEGLNKDNRGERLFDADGKETTYLSTVLRFIEEYQATFNRTQAFCDRLAEMDLLEEARIDYRLGDGKTGGITGFWRVSNEKLRALPDDKIAQLFRTGDLDLIQLHMLSMHNAERLIAQALGGQPEPTASPAEAEEAEPAEL</sequence>
<dbReference type="AlphaFoldDB" id="A0A285JFW3"/>
<accession>A0A285JFW3</accession>
<name>A0A285JFW3_9RHOB</name>
<dbReference type="OrthoDB" id="9806524at2"/>
<evidence type="ECO:0000313" key="5">
    <source>
        <dbReference type="Proteomes" id="UP000231702"/>
    </source>
</evidence>
<dbReference type="Pfam" id="PF07277">
    <property type="entry name" value="SapC"/>
    <property type="match status" value="1"/>
</dbReference>
<organism evidence="3 4">
    <name type="scientific">Pseudooceanicola antarcticus</name>
    <dbReference type="NCBI Taxonomy" id="1247613"/>
    <lineage>
        <taxon>Bacteria</taxon>
        <taxon>Pseudomonadati</taxon>
        <taxon>Pseudomonadota</taxon>
        <taxon>Alphaproteobacteria</taxon>
        <taxon>Rhodobacterales</taxon>
        <taxon>Paracoccaceae</taxon>
        <taxon>Pseudooceanicola</taxon>
    </lineage>
</organism>
<dbReference type="InterPro" id="IPR010836">
    <property type="entry name" value="SapC"/>
</dbReference>
<evidence type="ECO:0000313" key="3">
    <source>
        <dbReference type="EMBL" id="SNY59190.1"/>
    </source>
</evidence>
<evidence type="ECO:0000313" key="4">
    <source>
        <dbReference type="Proteomes" id="UP000231655"/>
    </source>
</evidence>
<proteinExistence type="predicted"/>
<gene>
    <name evidence="2" type="ORF">CVM39_17570</name>
    <name evidence="3" type="ORF">SAMN06297129_3699</name>
</gene>
<evidence type="ECO:0000313" key="2">
    <source>
        <dbReference type="EMBL" id="PJE26359.1"/>
    </source>
</evidence>